<dbReference type="InterPro" id="IPR020103">
    <property type="entry name" value="PsdUridine_synth_cat_dom_sf"/>
</dbReference>
<evidence type="ECO:0000256" key="1">
    <source>
        <dbReference type="ARBA" id="ARBA00000385"/>
    </source>
</evidence>
<comment type="function">
    <text evidence="5">Responsible for synthesis of pseudouridine from uracil-55 in the psi GC loop of transfer RNAs.</text>
</comment>
<dbReference type="EC" id="5.4.99.25" evidence="5"/>
<dbReference type="CDD" id="cd02573">
    <property type="entry name" value="PseudoU_synth_EcTruB"/>
    <property type="match status" value="1"/>
</dbReference>
<evidence type="ECO:0000313" key="9">
    <source>
        <dbReference type="Proteomes" id="UP001436297"/>
    </source>
</evidence>
<feature type="domain" description="Pseudouridine synthase II N-terminal" evidence="6">
    <location>
        <begin position="24"/>
        <end position="179"/>
    </location>
</feature>
<evidence type="ECO:0000259" key="6">
    <source>
        <dbReference type="Pfam" id="PF01509"/>
    </source>
</evidence>
<organism evidence="8 9">
    <name type="scientific">Staphylococcus hsinchuensis</name>
    <dbReference type="NCBI Taxonomy" id="3051183"/>
    <lineage>
        <taxon>Bacteria</taxon>
        <taxon>Bacillati</taxon>
        <taxon>Bacillota</taxon>
        <taxon>Bacilli</taxon>
        <taxon>Bacillales</taxon>
        <taxon>Staphylococcaceae</taxon>
        <taxon>Staphylococcus</taxon>
    </lineage>
</organism>
<dbReference type="Proteomes" id="UP001436297">
    <property type="component" value="Chromosome"/>
</dbReference>
<dbReference type="RefSeq" id="WP_251516555.1">
    <property type="nucleotide sequence ID" value="NZ_CP128355.1"/>
</dbReference>
<gene>
    <name evidence="5 8" type="primary">truB</name>
    <name evidence="8" type="ORF">QQM35_07650</name>
</gene>
<dbReference type="Gene3D" id="3.30.2350.10">
    <property type="entry name" value="Pseudouridine synthase"/>
    <property type="match status" value="1"/>
</dbReference>
<feature type="active site" description="Nucleophile" evidence="5">
    <location>
        <position position="39"/>
    </location>
</feature>
<dbReference type="HAMAP" id="MF_01080">
    <property type="entry name" value="TruB_bact"/>
    <property type="match status" value="1"/>
</dbReference>
<dbReference type="InterPro" id="IPR014780">
    <property type="entry name" value="tRNA_psdUridine_synth_TruB"/>
</dbReference>
<evidence type="ECO:0000259" key="7">
    <source>
        <dbReference type="Pfam" id="PF16198"/>
    </source>
</evidence>
<evidence type="ECO:0000256" key="3">
    <source>
        <dbReference type="ARBA" id="ARBA00022694"/>
    </source>
</evidence>
<keyword evidence="3 5" id="KW-0819">tRNA processing</keyword>
<accession>A0ABZ3EC18</accession>
<evidence type="ECO:0000313" key="8">
    <source>
        <dbReference type="EMBL" id="XAF69943.1"/>
    </source>
</evidence>
<evidence type="ECO:0000256" key="4">
    <source>
        <dbReference type="ARBA" id="ARBA00023235"/>
    </source>
</evidence>
<name>A0ABZ3EC18_9STAP</name>
<sequence>MYNGILPVYKDRGFTSHDIVFKLRKILKLKKIGHTGTLDPEVAGVLPICIGKATKVSDYIMEMGKTYRATVTLGLSTTTEDQTGEVLERQSVTSNHLTASHVDQILKQFKGTIKQIPPYYSAVKVNGKKLYEYARNNETVERPEREVDIYQIERTSDLRFEDNLCHFDIIVECGKGTYIRTLATDIGRALTLPAHMSQLTRTSSGGFQIDESLTLEDVGRLHEQGSLHQKLFPIEYGLKGLTHIFVDNETMKFKIQHGQKFNKTDFDINITTDVVMVDQQTKQVYAIYEPHPEKNNEIKPKKVFN</sequence>
<feature type="domain" description="tRNA pseudouridylate synthase B C-terminal" evidence="7">
    <location>
        <begin position="180"/>
        <end position="238"/>
    </location>
</feature>
<comment type="similarity">
    <text evidence="2 5">Belongs to the pseudouridine synthase TruB family. Type 1 subfamily.</text>
</comment>
<dbReference type="InterPro" id="IPR002501">
    <property type="entry name" value="PsdUridine_synth_N"/>
</dbReference>
<evidence type="ECO:0000256" key="5">
    <source>
        <dbReference type="HAMAP-Rule" id="MF_01080"/>
    </source>
</evidence>
<dbReference type="NCBIfam" id="TIGR00431">
    <property type="entry name" value="TruB"/>
    <property type="match status" value="1"/>
</dbReference>
<dbReference type="PANTHER" id="PTHR13767">
    <property type="entry name" value="TRNA-PSEUDOURIDINE SYNTHASE"/>
    <property type="match status" value="1"/>
</dbReference>
<keyword evidence="4 5" id="KW-0413">Isomerase</keyword>
<dbReference type="GO" id="GO:0160148">
    <property type="term" value="F:tRNA pseudouridine(55) synthase activity"/>
    <property type="evidence" value="ECO:0007669"/>
    <property type="project" value="UniProtKB-EC"/>
</dbReference>
<reference evidence="8 9" key="1">
    <citation type="journal article" date="2024" name="Pathogens">
        <title>Staphylococcus hsinchuensis sp. nov., Isolated from Soymilk.</title>
        <authorList>
            <person name="Wang Y.T."/>
            <person name="Lin Y.C."/>
            <person name="Hsieh Y.H."/>
            <person name="Lin Y.T."/>
            <person name="Hamada M."/>
            <person name="Chen C.C."/>
            <person name="Liou J.S."/>
            <person name="Lee A.Y."/>
            <person name="Zhang W.L."/>
            <person name="Chen Y.T."/>
            <person name="Huang C.H."/>
        </authorList>
    </citation>
    <scope>NUCLEOTIDE SEQUENCE [LARGE SCALE GENOMIC DNA]</scope>
    <source>
        <strain evidence="8 9">H164</strain>
    </source>
</reference>
<dbReference type="InterPro" id="IPR032819">
    <property type="entry name" value="TruB_C"/>
</dbReference>
<dbReference type="PANTHER" id="PTHR13767:SF2">
    <property type="entry name" value="PSEUDOURIDYLATE SYNTHASE TRUB1"/>
    <property type="match status" value="1"/>
</dbReference>
<dbReference type="Pfam" id="PF16198">
    <property type="entry name" value="TruB_C_2"/>
    <property type="match status" value="1"/>
</dbReference>
<keyword evidence="9" id="KW-1185">Reference proteome</keyword>
<protein>
    <recommendedName>
        <fullName evidence="5">tRNA pseudouridine synthase B</fullName>
        <ecNumber evidence="5">5.4.99.25</ecNumber>
    </recommendedName>
    <alternativeName>
        <fullName evidence="5">tRNA pseudouridine(55) synthase</fullName>
        <shortName evidence="5">Psi55 synthase</shortName>
    </alternativeName>
    <alternativeName>
        <fullName evidence="5">tRNA pseudouridylate synthase</fullName>
    </alternativeName>
    <alternativeName>
        <fullName evidence="5">tRNA-uridine isomerase</fullName>
    </alternativeName>
</protein>
<dbReference type="EMBL" id="CP128355">
    <property type="protein sequence ID" value="XAF69943.1"/>
    <property type="molecule type" value="Genomic_DNA"/>
</dbReference>
<dbReference type="SUPFAM" id="SSF55120">
    <property type="entry name" value="Pseudouridine synthase"/>
    <property type="match status" value="1"/>
</dbReference>
<dbReference type="Pfam" id="PF01509">
    <property type="entry name" value="TruB_N"/>
    <property type="match status" value="1"/>
</dbReference>
<comment type="catalytic activity">
    <reaction evidence="1 5">
        <text>uridine(55) in tRNA = pseudouridine(55) in tRNA</text>
        <dbReference type="Rhea" id="RHEA:42532"/>
        <dbReference type="Rhea" id="RHEA-COMP:10101"/>
        <dbReference type="Rhea" id="RHEA-COMP:10102"/>
        <dbReference type="ChEBI" id="CHEBI:65314"/>
        <dbReference type="ChEBI" id="CHEBI:65315"/>
        <dbReference type="EC" id="5.4.99.25"/>
    </reaction>
</comment>
<evidence type="ECO:0000256" key="2">
    <source>
        <dbReference type="ARBA" id="ARBA00005642"/>
    </source>
</evidence>
<proteinExistence type="inferred from homology"/>